<reference evidence="1 2" key="1">
    <citation type="journal article" date="2013" name="Curr. Biol.">
        <title>The Genome of the Foraminiferan Reticulomyxa filosa.</title>
        <authorList>
            <person name="Glockner G."/>
            <person name="Hulsmann N."/>
            <person name="Schleicher M."/>
            <person name="Noegel A.A."/>
            <person name="Eichinger L."/>
            <person name="Gallinger C."/>
            <person name="Pawlowski J."/>
            <person name="Sierra R."/>
            <person name="Euteneuer U."/>
            <person name="Pillet L."/>
            <person name="Moustafa A."/>
            <person name="Platzer M."/>
            <person name="Groth M."/>
            <person name="Szafranski K."/>
            <person name="Schliwa M."/>
        </authorList>
    </citation>
    <scope>NUCLEOTIDE SEQUENCE [LARGE SCALE GENOMIC DNA]</scope>
</reference>
<sequence length="246" mass="27609">MKTTGVYQLLEYQGAEGAFVHRAAIFVFCDIYEQLSPAKTCKFLDGVVPKVLTVLKSDQDLSVRQACFYLFGVMAHRCEDKFTKYTSAVLEPCMQCIRSASEKYKKKELAEDATVVVDNALAMVAKIIKHTGIRQVPTVNSDQIMSIWASHLPLQLDVTESIYCHALLLQFVDSNEPAVVGKEFENIPFITKAFAEIIDTDRSNDRLNSAIRQICRKMSSLSTNVKNKINEILTNEEKGKLGFVVL</sequence>
<dbReference type="OrthoDB" id="543373at2759"/>
<comment type="caution">
    <text evidence="1">The sequence shown here is derived from an EMBL/GenBank/DDBJ whole genome shotgun (WGS) entry which is preliminary data.</text>
</comment>
<evidence type="ECO:0000313" key="1">
    <source>
        <dbReference type="EMBL" id="ETO09590.1"/>
    </source>
</evidence>
<dbReference type="AlphaFoldDB" id="X6M994"/>
<protein>
    <submittedName>
        <fullName evidence="1">Uncharacterized protein</fullName>
    </submittedName>
</protein>
<proteinExistence type="predicted"/>
<dbReference type="Proteomes" id="UP000023152">
    <property type="component" value="Unassembled WGS sequence"/>
</dbReference>
<accession>X6M994</accession>
<keyword evidence="2" id="KW-1185">Reference proteome</keyword>
<dbReference type="EMBL" id="ASPP01023991">
    <property type="protein sequence ID" value="ETO09590.1"/>
    <property type="molecule type" value="Genomic_DNA"/>
</dbReference>
<organism evidence="1 2">
    <name type="scientific">Reticulomyxa filosa</name>
    <dbReference type="NCBI Taxonomy" id="46433"/>
    <lineage>
        <taxon>Eukaryota</taxon>
        <taxon>Sar</taxon>
        <taxon>Rhizaria</taxon>
        <taxon>Retaria</taxon>
        <taxon>Foraminifera</taxon>
        <taxon>Monothalamids</taxon>
        <taxon>Reticulomyxidae</taxon>
        <taxon>Reticulomyxa</taxon>
    </lineage>
</organism>
<evidence type="ECO:0000313" key="2">
    <source>
        <dbReference type="Proteomes" id="UP000023152"/>
    </source>
</evidence>
<dbReference type="InterPro" id="IPR011989">
    <property type="entry name" value="ARM-like"/>
</dbReference>
<dbReference type="Gene3D" id="1.25.10.10">
    <property type="entry name" value="Leucine-rich Repeat Variant"/>
    <property type="match status" value="1"/>
</dbReference>
<dbReference type="SUPFAM" id="SSF48371">
    <property type="entry name" value="ARM repeat"/>
    <property type="match status" value="1"/>
</dbReference>
<dbReference type="InterPro" id="IPR016024">
    <property type="entry name" value="ARM-type_fold"/>
</dbReference>
<gene>
    <name evidence="1" type="ORF">RFI_27787</name>
</gene>
<name>X6M994_RETFI</name>